<reference evidence="2 3" key="1">
    <citation type="submission" date="2022-12" db="EMBL/GenBank/DDBJ databases">
        <title>Chromosome-level genome of Tegillarca granosa.</title>
        <authorList>
            <person name="Kim J."/>
        </authorList>
    </citation>
    <scope>NUCLEOTIDE SEQUENCE [LARGE SCALE GENOMIC DNA]</scope>
    <source>
        <strain evidence="2">Teg-2019</strain>
        <tissue evidence="2">Adductor muscle</tissue>
    </source>
</reference>
<feature type="region of interest" description="Disordered" evidence="1">
    <location>
        <begin position="195"/>
        <end position="223"/>
    </location>
</feature>
<proteinExistence type="predicted"/>
<feature type="region of interest" description="Disordered" evidence="1">
    <location>
        <begin position="80"/>
        <end position="104"/>
    </location>
</feature>
<accession>A0ABQ9F4Q4</accession>
<protein>
    <submittedName>
        <fullName evidence="2">Uncharacterized protein</fullName>
    </submittedName>
</protein>
<organism evidence="2 3">
    <name type="scientific">Tegillarca granosa</name>
    <name type="common">Malaysian cockle</name>
    <name type="synonym">Anadara granosa</name>
    <dbReference type="NCBI Taxonomy" id="220873"/>
    <lineage>
        <taxon>Eukaryota</taxon>
        <taxon>Metazoa</taxon>
        <taxon>Spiralia</taxon>
        <taxon>Lophotrochozoa</taxon>
        <taxon>Mollusca</taxon>
        <taxon>Bivalvia</taxon>
        <taxon>Autobranchia</taxon>
        <taxon>Pteriomorphia</taxon>
        <taxon>Arcoida</taxon>
        <taxon>Arcoidea</taxon>
        <taxon>Arcidae</taxon>
        <taxon>Tegillarca</taxon>
    </lineage>
</organism>
<evidence type="ECO:0000313" key="2">
    <source>
        <dbReference type="EMBL" id="KAJ8312353.1"/>
    </source>
</evidence>
<comment type="caution">
    <text evidence="2">The sequence shown here is derived from an EMBL/GenBank/DDBJ whole genome shotgun (WGS) entry which is preliminary data.</text>
</comment>
<gene>
    <name evidence="2" type="ORF">KUTeg_009726</name>
</gene>
<feature type="compositionally biased region" description="Pro residues" evidence="1">
    <location>
        <begin position="93"/>
        <end position="104"/>
    </location>
</feature>
<sequence>MVNSSSSSYRDSLFWTFVYVHWNSLIGNWKDAVFMAKNEPDFIPTYAVIDKKPPPSPIKTDSRNNTLLKKQVTISPTVDQRGSSIPIQAGPPMHSPPPYGHPNPPYQGQGSNLQYQGQGSSLPYQGQGIHYEYAKPAQQVTYTFPMRSQQPTPYSTLTQRQPQSQMMHGQQGFNFIEDYDNTQEVTPMMHQQQKWRTTDDDLPEPQPLVYPSAKRPMTFEQTSSSKVSIYDNVQFGLDKIDD</sequence>
<dbReference type="Proteomes" id="UP001217089">
    <property type="component" value="Unassembled WGS sequence"/>
</dbReference>
<dbReference type="EMBL" id="JARBDR010000440">
    <property type="protein sequence ID" value="KAJ8312353.1"/>
    <property type="molecule type" value="Genomic_DNA"/>
</dbReference>
<evidence type="ECO:0000313" key="3">
    <source>
        <dbReference type="Proteomes" id="UP001217089"/>
    </source>
</evidence>
<name>A0ABQ9F4Q4_TEGGR</name>
<keyword evidence="3" id="KW-1185">Reference proteome</keyword>
<evidence type="ECO:0000256" key="1">
    <source>
        <dbReference type="SAM" id="MobiDB-lite"/>
    </source>
</evidence>